<dbReference type="Pfam" id="PF00431">
    <property type="entry name" value="CUB"/>
    <property type="match status" value="2"/>
</dbReference>
<proteinExistence type="predicted"/>
<dbReference type="InterPro" id="IPR035914">
    <property type="entry name" value="Sperma_CUB_dom_sf"/>
</dbReference>
<dbReference type="CDD" id="cd00041">
    <property type="entry name" value="CUB"/>
    <property type="match status" value="1"/>
</dbReference>
<dbReference type="PANTHER" id="PTHR46908:SF8">
    <property type="entry name" value="C-TYPE LECTIN DOMAIN-CONTAINING PROTEIN"/>
    <property type="match status" value="1"/>
</dbReference>
<accession>A0A183J846</accession>
<dbReference type="InterPro" id="IPR052129">
    <property type="entry name" value="Spermadhesin-Link_domain"/>
</dbReference>
<evidence type="ECO:0000259" key="3">
    <source>
        <dbReference type="PROSITE" id="PS01180"/>
    </source>
</evidence>
<reference evidence="4" key="1">
    <citation type="submission" date="2016-06" db="UniProtKB">
        <authorList>
            <consortium name="WormBaseParasite"/>
        </authorList>
    </citation>
    <scope>IDENTIFICATION</scope>
</reference>
<organism evidence="4">
    <name type="scientific">Soboliphyme baturini</name>
    <dbReference type="NCBI Taxonomy" id="241478"/>
    <lineage>
        <taxon>Eukaryota</taxon>
        <taxon>Metazoa</taxon>
        <taxon>Ecdysozoa</taxon>
        <taxon>Nematoda</taxon>
        <taxon>Enoplea</taxon>
        <taxon>Dorylaimia</taxon>
        <taxon>Dioctophymatida</taxon>
        <taxon>Dioctophymatoidea</taxon>
        <taxon>Soboliphymatidae</taxon>
        <taxon>Soboliphyme</taxon>
    </lineage>
</organism>
<evidence type="ECO:0000313" key="4">
    <source>
        <dbReference type="WBParaSite" id="SBAD_0001244501-mRNA-1"/>
    </source>
</evidence>
<dbReference type="WBParaSite" id="SBAD_0001244501-mRNA-1">
    <property type="protein sequence ID" value="SBAD_0001244501-mRNA-1"/>
    <property type="gene ID" value="SBAD_0001244501"/>
</dbReference>
<feature type="domain" description="CUB" evidence="3">
    <location>
        <begin position="70"/>
        <end position="131"/>
    </location>
</feature>
<comment type="caution">
    <text evidence="2">Lacks conserved residue(s) required for the propagation of feature annotation.</text>
</comment>
<sequence>LFAFNLIFEFFQIYNGPDSSSSLIGEFCGSSFPNTPLKTTSSVMNVEFHSNEYISSQGFHMTIREVVYMCSDDQLILSYDEPSLILTSPGFPEHYRHSLDCIYKIQSPRGTRVQIDFDLDAFDLEPQIQSK</sequence>
<name>A0A183J846_9BILA</name>
<dbReference type="AlphaFoldDB" id="A0A183J846"/>
<protein>
    <submittedName>
        <fullName evidence="4">CUB domain-containing protein</fullName>
    </submittedName>
</protein>
<dbReference type="PANTHER" id="PTHR46908">
    <property type="entry name" value="CUBILIN-LIKE PROTEIN"/>
    <property type="match status" value="1"/>
</dbReference>
<dbReference type="SUPFAM" id="SSF49854">
    <property type="entry name" value="Spermadhesin, CUB domain"/>
    <property type="match status" value="2"/>
</dbReference>
<dbReference type="Gene3D" id="2.60.120.290">
    <property type="entry name" value="Spermadhesin, CUB domain"/>
    <property type="match status" value="2"/>
</dbReference>
<keyword evidence="1" id="KW-1015">Disulfide bond</keyword>
<evidence type="ECO:0000256" key="2">
    <source>
        <dbReference type="PROSITE-ProRule" id="PRU00059"/>
    </source>
</evidence>
<feature type="domain" description="CUB" evidence="3">
    <location>
        <begin position="1"/>
        <end position="66"/>
    </location>
</feature>
<dbReference type="InterPro" id="IPR000859">
    <property type="entry name" value="CUB_dom"/>
</dbReference>
<evidence type="ECO:0000256" key="1">
    <source>
        <dbReference type="ARBA" id="ARBA00023157"/>
    </source>
</evidence>
<dbReference type="PROSITE" id="PS01180">
    <property type="entry name" value="CUB"/>
    <property type="match status" value="2"/>
</dbReference>